<dbReference type="SMART" id="SM00065">
    <property type="entry name" value="GAF"/>
    <property type="match status" value="1"/>
</dbReference>
<dbReference type="PROSITE" id="PS50921">
    <property type="entry name" value="ANTAR"/>
    <property type="match status" value="1"/>
</dbReference>
<dbReference type="InterPro" id="IPR011006">
    <property type="entry name" value="CheY-like_superfamily"/>
</dbReference>
<keyword evidence="1" id="KW-0808">Transferase</keyword>
<dbReference type="Gene3D" id="3.30.450.40">
    <property type="match status" value="1"/>
</dbReference>
<comment type="caution">
    <text evidence="6">The sequence shown here is derived from an EMBL/GenBank/DDBJ whole genome shotgun (WGS) entry which is preliminary data.</text>
</comment>
<dbReference type="InterPro" id="IPR029016">
    <property type="entry name" value="GAF-like_dom_sf"/>
</dbReference>
<dbReference type="InterPro" id="IPR012074">
    <property type="entry name" value="GAF_ANTAR"/>
</dbReference>
<evidence type="ECO:0000313" key="7">
    <source>
        <dbReference type="Proteomes" id="UP001595696"/>
    </source>
</evidence>
<keyword evidence="3" id="KW-0805">Transcription regulation</keyword>
<dbReference type="SMART" id="SM01012">
    <property type="entry name" value="ANTAR"/>
    <property type="match status" value="1"/>
</dbReference>
<evidence type="ECO:0000256" key="2">
    <source>
        <dbReference type="ARBA" id="ARBA00022777"/>
    </source>
</evidence>
<keyword evidence="4" id="KW-0804">Transcription</keyword>
<feature type="domain" description="ANTAR" evidence="5">
    <location>
        <begin position="178"/>
        <end position="239"/>
    </location>
</feature>
<dbReference type="Gene3D" id="1.10.10.10">
    <property type="entry name" value="Winged helix-like DNA-binding domain superfamily/Winged helix DNA-binding domain"/>
    <property type="match status" value="1"/>
</dbReference>
<organism evidence="6 7">
    <name type="scientific">Nocardia jiangsuensis</name>
    <dbReference type="NCBI Taxonomy" id="1691563"/>
    <lineage>
        <taxon>Bacteria</taxon>
        <taxon>Bacillati</taxon>
        <taxon>Actinomycetota</taxon>
        <taxon>Actinomycetes</taxon>
        <taxon>Mycobacteriales</taxon>
        <taxon>Nocardiaceae</taxon>
        <taxon>Nocardia</taxon>
    </lineage>
</organism>
<evidence type="ECO:0000256" key="4">
    <source>
        <dbReference type="ARBA" id="ARBA00023163"/>
    </source>
</evidence>
<accession>A0ABV8DVZ8</accession>
<dbReference type="SUPFAM" id="SSF55781">
    <property type="entry name" value="GAF domain-like"/>
    <property type="match status" value="1"/>
</dbReference>
<name>A0ABV8DVZ8_9NOCA</name>
<dbReference type="PIRSF" id="PIRSF036625">
    <property type="entry name" value="GAF_ANTAR"/>
    <property type="match status" value="1"/>
</dbReference>
<sequence>MSAKDSTGGGLGDTTAAEQIVAAFARMAGMFLTHRTVDEALATITELAVQTVPGTAGAGLTLFDSAGERGTTAATSDLVERADALQYELGDGPCLTASVERIVVRVDDVGTDPRWPRWGPRAAALGLVSTLSAPLVAGERGLGAMKVYGTGAYGPREEHVLTLFAAQASLLVAQVVGAAEAETVSGRITDKLRGREVIARATGFLMGRDGVGEHAAFLSLAHTAREQRTSMRRVAEQLTAAREDEQW</sequence>
<dbReference type="InterPro" id="IPR036388">
    <property type="entry name" value="WH-like_DNA-bd_sf"/>
</dbReference>
<protein>
    <submittedName>
        <fullName evidence="6">GAF and ANTAR domain-containing protein</fullName>
    </submittedName>
</protein>
<keyword evidence="7" id="KW-1185">Reference proteome</keyword>
<dbReference type="SUPFAM" id="SSF52172">
    <property type="entry name" value="CheY-like"/>
    <property type="match status" value="1"/>
</dbReference>
<evidence type="ECO:0000256" key="1">
    <source>
        <dbReference type="ARBA" id="ARBA00022679"/>
    </source>
</evidence>
<evidence type="ECO:0000256" key="3">
    <source>
        <dbReference type="ARBA" id="ARBA00023015"/>
    </source>
</evidence>
<reference evidence="7" key="1">
    <citation type="journal article" date="2019" name="Int. J. Syst. Evol. Microbiol.">
        <title>The Global Catalogue of Microorganisms (GCM) 10K type strain sequencing project: providing services to taxonomists for standard genome sequencing and annotation.</title>
        <authorList>
            <consortium name="The Broad Institute Genomics Platform"/>
            <consortium name="The Broad Institute Genome Sequencing Center for Infectious Disease"/>
            <person name="Wu L."/>
            <person name="Ma J."/>
        </authorList>
    </citation>
    <scope>NUCLEOTIDE SEQUENCE [LARGE SCALE GENOMIC DNA]</scope>
    <source>
        <strain evidence="7">CGMCC 4.7330</strain>
    </source>
</reference>
<gene>
    <name evidence="6" type="ORF">ACFO0B_19270</name>
</gene>
<dbReference type="Pfam" id="PF13185">
    <property type="entry name" value="GAF_2"/>
    <property type="match status" value="1"/>
</dbReference>
<dbReference type="InterPro" id="IPR003018">
    <property type="entry name" value="GAF"/>
</dbReference>
<dbReference type="Pfam" id="PF03861">
    <property type="entry name" value="ANTAR"/>
    <property type="match status" value="1"/>
</dbReference>
<dbReference type="RefSeq" id="WP_378613909.1">
    <property type="nucleotide sequence ID" value="NZ_JBHSAX010000016.1"/>
</dbReference>
<evidence type="ECO:0000313" key="6">
    <source>
        <dbReference type="EMBL" id="MFC3964133.1"/>
    </source>
</evidence>
<dbReference type="InterPro" id="IPR005561">
    <property type="entry name" value="ANTAR"/>
</dbReference>
<dbReference type="Proteomes" id="UP001595696">
    <property type="component" value="Unassembled WGS sequence"/>
</dbReference>
<proteinExistence type="predicted"/>
<evidence type="ECO:0000259" key="5">
    <source>
        <dbReference type="PROSITE" id="PS50921"/>
    </source>
</evidence>
<dbReference type="EMBL" id="JBHSAX010000016">
    <property type="protein sequence ID" value="MFC3964133.1"/>
    <property type="molecule type" value="Genomic_DNA"/>
</dbReference>
<keyword evidence="2" id="KW-0418">Kinase</keyword>